<dbReference type="InterPro" id="IPR007329">
    <property type="entry name" value="FMN-bd"/>
</dbReference>
<feature type="region of interest" description="Disordered" evidence="1">
    <location>
        <begin position="23"/>
        <end position="48"/>
    </location>
</feature>
<accession>A0ABW9MBL0</accession>
<dbReference type="SMART" id="SM00900">
    <property type="entry name" value="FMN_bind"/>
    <property type="match status" value="1"/>
</dbReference>
<evidence type="ECO:0000313" key="5">
    <source>
        <dbReference type="Proteomes" id="UP001637994"/>
    </source>
</evidence>
<protein>
    <submittedName>
        <fullName evidence="4">FMN-binding protein</fullName>
    </submittedName>
</protein>
<dbReference type="Gene3D" id="3.90.1010.20">
    <property type="match status" value="1"/>
</dbReference>
<dbReference type="Pfam" id="PF04205">
    <property type="entry name" value="FMN_bind"/>
    <property type="match status" value="1"/>
</dbReference>
<dbReference type="Proteomes" id="UP001637994">
    <property type="component" value="Unassembled WGS sequence"/>
</dbReference>
<proteinExistence type="predicted"/>
<evidence type="ECO:0000313" key="4">
    <source>
        <dbReference type="EMBL" id="MFO3666712.1"/>
    </source>
</evidence>
<gene>
    <name evidence="4" type="ORF">ACCQ42_02875</name>
</gene>
<evidence type="ECO:0000256" key="1">
    <source>
        <dbReference type="SAM" id="MobiDB-lite"/>
    </source>
</evidence>
<organism evidence="4 5">
    <name type="scientific">Anaerococcus kampingae</name>
    <dbReference type="NCBI Taxonomy" id="3115614"/>
    <lineage>
        <taxon>Bacteria</taxon>
        <taxon>Bacillati</taxon>
        <taxon>Bacillota</taxon>
        <taxon>Tissierellia</taxon>
        <taxon>Tissierellales</taxon>
        <taxon>Peptoniphilaceae</taxon>
        <taxon>Anaerococcus</taxon>
    </lineage>
</organism>
<evidence type="ECO:0000256" key="2">
    <source>
        <dbReference type="SAM" id="SignalP"/>
    </source>
</evidence>
<reference evidence="4 5" key="1">
    <citation type="journal article" date="2025" name="Anaerobe">
        <title>Description of Anaerococcus kampingiae sp. nov., Anaerococcus groningensis sp. nov., Anaerococcus martiniensis sp. nov., and Anaerococcus cruorum sp. nov., isolated from human clinical specimens.</title>
        <authorList>
            <person name="Boiten K.E."/>
            <person name="Meijer J."/>
            <person name="van Wezel E.M."/>
            <person name="Veloo A.C.M."/>
        </authorList>
    </citation>
    <scope>NUCLEOTIDE SEQUENCE [LARGE SCALE GENOMIC DNA]</scope>
    <source>
        <strain evidence="4 5">ENR0874</strain>
    </source>
</reference>
<keyword evidence="2" id="KW-0732">Signal</keyword>
<keyword evidence="5" id="KW-1185">Reference proteome</keyword>
<evidence type="ECO:0000259" key="3">
    <source>
        <dbReference type="SMART" id="SM00900"/>
    </source>
</evidence>
<dbReference type="EMBL" id="JBGMEF010000014">
    <property type="protein sequence ID" value="MFO3666712.1"/>
    <property type="molecule type" value="Genomic_DNA"/>
</dbReference>
<feature type="chain" id="PRO_5045499653" evidence="2">
    <location>
        <begin position="23"/>
        <end position="127"/>
    </location>
</feature>
<feature type="domain" description="FMN-binding" evidence="3">
    <location>
        <begin position="52"/>
        <end position="126"/>
    </location>
</feature>
<comment type="caution">
    <text evidence="4">The sequence shown here is derived from an EMBL/GenBank/DDBJ whole genome shotgun (WGS) entry which is preliminary data.</text>
</comment>
<dbReference type="RefSeq" id="WP_265212846.1">
    <property type="nucleotide sequence ID" value="NZ_JBGMEF010000014.1"/>
</dbReference>
<sequence length="127" mass="12835">MKKNIFLVGALALVLAACGNSADKADDANKDAAAPAESTESAEKTGSATAAGYGGDIKLTVKMEGDTIKDITIDEDSETEGIGKDALPKLVEAAKAANSAEIDNESGATVTSEAFKSALSEAIKNAK</sequence>
<dbReference type="PROSITE" id="PS51257">
    <property type="entry name" value="PROKAR_LIPOPROTEIN"/>
    <property type="match status" value="1"/>
</dbReference>
<feature type="signal peptide" evidence="2">
    <location>
        <begin position="1"/>
        <end position="22"/>
    </location>
</feature>
<name>A0ABW9MBL0_9FIRM</name>